<keyword evidence="5" id="KW-1185">Reference proteome</keyword>
<organism evidence="4 5">
    <name type="scientific">Haloterrigena alkaliphila</name>
    <dbReference type="NCBI Taxonomy" id="2816475"/>
    <lineage>
        <taxon>Archaea</taxon>
        <taxon>Methanobacteriati</taxon>
        <taxon>Methanobacteriota</taxon>
        <taxon>Stenosarchaea group</taxon>
        <taxon>Halobacteria</taxon>
        <taxon>Halobacteriales</taxon>
        <taxon>Natrialbaceae</taxon>
        <taxon>Haloterrigena</taxon>
    </lineage>
</organism>
<evidence type="ECO:0000256" key="1">
    <source>
        <dbReference type="SAM" id="MobiDB-lite"/>
    </source>
</evidence>
<dbReference type="SUPFAM" id="SSF56801">
    <property type="entry name" value="Acetyl-CoA synthetase-like"/>
    <property type="match status" value="1"/>
</dbReference>
<dbReference type="InterPro" id="IPR000873">
    <property type="entry name" value="AMP-dep_synth/lig_dom"/>
</dbReference>
<evidence type="ECO:0000313" key="4">
    <source>
        <dbReference type="EMBL" id="QSW97624.1"/>
    </source>
</evidence>
<dbReference type="EMBL" id="CP071462">
    <property type="protein sequence ID" value="QSW97624.1"/>
    <property type="molecule type" value="Genomic_DNA"/>
</dbReference>
<evidence type="ECO:0000259" key="2">
    <source>
        <dbReference type="Pfam" id="PF00501"/>
    </source>
</evidence>
<name>A0A8A2VAY4_9EURY</name>
<dbReference type="Gene3D" id="3.30.300.30">
    <property type="match status" value="1"/>
</dbReference>
<dbReference type="Pfam" id="PF00501">
    <property type="entry name" value="AMP-binding"/>
    <property type="match status" value="1"/>
</dbReference>
<dbReference type="Gene3D" id="3.40.50.12780">
    <property type="entry name" value="N-terminal domain of ligase-like"/>
    <property type="match status" value="1"/>
</dbReference>
<feature type="domain" description="AMP-dependent ligase C-terminal" evidence="3">
    <location>
        <begin position="367"/>
        <end position="459"/>
    </location>
</feature>
<gene>
    <name evidence="4" type="ORF">J0X25_09330</name>
</gene>
<reference evidence="4 5" key="1">
    <citation type="submission" date="2021-03" db="EMBL/GenBank/DDBJ databases">
        <title>Haloterrigena longa sp. nov. and Haloterrigena limicola sp. nov., extremely halophilic archaea isolated from a salt lake.</title>
        <authorList>
            <person name="Henglin C."/>
        </authorList>
    </citation>
    <scope>NUCLEOTIDE SEQUENCE [LARGE SCALE GENOMIC DNA]</scope>
    <source>
        <strain evidence="4 5">KZCA68</strain>
    </source>
</reference>
<dbReference type="PROSITE" id="PS00455">
    <property type="entry name" value="AMP_BINDING"/>
    <property type="match status" value="1"/>
</dbReference>
<dbReference type="Pfam" id="PF14535">
    <property type="entry name" value="AMP-binding_C_2"/>
    <property type="match status" value="1"/>
</dbReference>
<dbReference type="InterPro" id="IPR020845">
    <property type="entry name" value="AMP-binding_CS"/>
</dbReference>
<protein>
    <submittedName>
        <fullName evidence="4">AMP-binding protein</fullName>
    </submittedName>
</protein>
<dbReference type="PANTHER" id="PTHR43845:SF1">
    <property type="entry name" value="BLR5969 PROTEIN"/>
    <property type="match status" value="1"/>
</dbReference>
<proteinExistence type="predicted"/>
<feature type="domain" description="AMP-dependent synthetase/ligase" evidence="2">
    <location>
        <begin position="84"/>
        <end position="309"/>
    </location>
</feature>
<feature type="compositionally biased region" description="Basic and acidic residues" evidence="1">
    <location>
        <begin position="11"/>
        <end position="35"/>
    </location>
</feature>
<sequence length="465" mass="52965">MNWPTAAGSDSRPDPDSEYWDERQETRPPGERRDEIIEKIGEQVRYAYDNSEFYREFYSDVDVDPRNITSFEEFEQLPILSSDDIKQEQKEHPPFGRFLCIDEEDIARIYGTSGTTGRPKVFGIGQDDWDRIGEWHAQILWSVGLRPDDRVIITSPFIQYLGSWGALAGVDHLGCTTFPFGAGMEGQTEQAVEWIADLQPDALYGTPSYALYLGETAEERGHDPAEDFDFKVMFFSGEPGASVPSTRRQIETMFDCEVVDQGSMAEMTPWMSNSGCRHLENGMHVWNDIVYTELLDPDTEESLEYGAEGVPTYTHLERTSQPMIRYWSGDITTWERHDETDCECGRTYPTLPKGIYGRADDMLVIRGKNIFPSQIEDQLHALDDYGDEFRIVVEREGALDSLQLVVEVADDAETGPDEFHDLVRQEIKSEVGVTPDVTVVKQGELDRTQFKADRVKDKRELAIDV</sequence>
<dbReference type="RefSeq" id="WP_207287186.1">
    <property type="nucleotide sequence ID" value="NZ_CP071462.1"/>
</dbReference>
<evidence type="ECO:0000259" key="3">
    <source>
        <dbReference type="Pfam" id="PF14535"/>
    </source>
</evidence>
<dbReference type="InterPro" id="IPR028154">
    <property type="entry name" value="AMP-dep_Lig_C"/>
</dbReference>
<dbReference type="InterPro" id="IPR042099">
    <property type="entry name" value="ANL_N_sf"/>
</dbReference>
<dbReference type="PANTHER" id="PTHR43845">
    <property type="entry name" value="BLR5969 PROTEIN"/>
    <property type="match status" value="1"/>
</dbReference>
<dbReference type="AlphaFoldDB" id="A0A8A2VAY4"/>
<evidence type="ECO:0000313" key="5">
    <source>
        <dbReference type="Proteomes" id="UP000663203"/>
    </source>
</evidence>
<dbReference type="Proteomes" id="UP000663203">
    <property type="component" value="Chromosome"/>
</dbReference>
<dbReference type="InterPro" id="IPR045851">
    <property type="entry name" value="AMP-bd_C_sf"/>
</dbReference>
<dbReference type="KEGG" id="hakz:J0X25_09330"/>
<accession>A0A8A2VAY4</accession>
<dbReference type="GeneID" id="63187505"/>
<feature type="region of interest" description="Disordered" evidence="1">
    <location>
        <begin position="1"/>
        <end position="35"/>
    </location>
</feature>